<dbReference type="GO" id="GO:0071555">
    <property type="term" value="P:cell wall organization"/>
    <property type="evidence" value="ECO:0007669"/>
    <property type="project" value="UniProtKB-KW"/>
</dbReference>
<comment type="catalytic activity">
    <reaction evidence="10">
        <text>di-trans,octa-cis-undecaprenyl diphospho-N-acetyl-alpha-D-muramoyl-L-alanyl-D-glutamyl-meso-2,6-diaminopimeloyl-D-alanyl-D-alanine + UDP-N-acetyl-alpha-D-glucosamine = di-trans,octa-cis-undecaprenyl diphospho-[N-acetyl-alpha-D-glucosaminyl-(1-&gt;4)]-N-acetyl-alpha-D-muramoyl-L-alanyl-D-glutamyl-meso-2,6-diaminopimeloyl-D-alanyl-D-alanine + UDP + H(+)</text>
        <dbReference type="Rhea" id="RHEA:31227"/>
        <dbReference type="ChEBI" id="CHEBI:15378"/>
        <dbReference type="ChEBI" id="CHEBI:57705"/>
        <dbReference type="ChEBI" id="CHEBI:58223"/>
        <dbReference type="ChEBI" id="CHEBI:61387"/>
        <dbReference type="ChEBI" id="CHEBI:61388"/>
        <dbReference type="EC" id="2.4.1.227"/>
    </reaction>
</comment>
<dbReference type="EC" id="2.4.1.227" evidence="10"/>
<reference evidence="13 14" key="1">
    <citation type="submission" date="2019-02" db="EMBL/GenBank/DDBJ databases">
        <title>Deep-cultivation of Planctomycetes and their phenomic and genomic characterization uncovers novel biology.</title>
        <authorList>
            <person name="Wiegand S."/>
            <person name="Jogler M."/>
            <person name="Boedeker C."/>
            <person name="Pinto D."/>
            <person name="Vollmers J."/>
            <person name="Rivas-Marin E."/>
            <person name="Kohn T."/>
            <person name="Peeters S.H."/>
            <person name="Heuer A."/>
            <person name="Rast P."/>
            <person name="Oberbeckmann S."/>
            <person name="Bunk B."/>
            <person name="Jeske O."/>
            <person name="Meyerdierks A."/>
            <person name="Storesund J.E."/>
            <person name="Kallscheuer N."/>
            <person name="Luecker S."/>
            <person name="Lage O.M."/>
            <person name="Pohl T."/>
            <person name="Merkel B.J."/>
            <person name="Hornburger P."/>
            <person name="Mueller R.-W."/>
            <person name="Bruemmer F."/>
            <person name="Labrenz M."/>
            <person name="Spormann A.M."/>
            <person name="Op den Camp H."/>
            <person name="Overmann J."/>
            <person name="Amann R."/>
            <person name="Jetten M.S.M."/>
            <person name="Mascher T."/>
            <person name="Medema M.H."/>
            <person name="Devos D.P."/>
            <person name="Kaster A.-K."/>
            <person name="Ovreas L."/>
            <person name="Rohde M."/>
            <person name="Galperin M.Y."/>
            <person name="Jogler C."/>
        </authorList>
    </citation>
    <scope>NUCLEOTIDE SEQUENCE [LARGE SCALE GENOMIC DNA]</scope>
    <source>
        <strain evidence="13 14">Pan181</strain>
    </source>
</reference>
<evidence type="ECO:0000256" key="10">
    <source>
        <dbReference type="HAMAP-Rule" id="MF_00033"/>
    </source>
</evidence>
<keyword evidence="8 10" id="KW-0131">Cell cycle</keyword>
<evidence type="ECO:0000256" key="3">
    <source>
        <dbReference type="ARBA" id="ARBA00022676"/>
    </source>
</evidence>
<dbReference type="Pfam" id="PF04101">
    <property type="entry name" value="Glyco_tran_28_C"/>
    <property type="match status" value="1"/>
</dbReference>
<dbReference type="PANTHER" id="PTHR21015">
    <property type="entry name" value="UDP-N-ACETYLGLUCOSAMINE--N-ACETYLMURAMYL-(PENTAPEPTIDE) PYROPHOSPHORYL-UNDECAPRENOL N-ACETYLGLUCOSAMINE TRANSFERASE 1"/>
    <property type="match status" value="1"/>
</dbReference>
<comment type="caution">
    <text evidence="10">Lacks conserved residue(s) required for the propagation of feature annotation.</text>
</comment>
<feature type="binding site" evidence="10">
    <location>
        <position position="169"/>
    </location>
    <ligand>
        <name>UDP-N-acetyl-alpha-D-glucosamine</name>
        <dbReference type="ChEBI" id="CHEBI:57705"/>
    </ligand>
</feature>
<dbReference type="SUPFAM" id="SSF53756">
    <property type="entry name" value="UDP-Glycosyltransferase/glycogen phosphorylase"/>
    <property type="match status" value="1"/>
</dbReference>
<evidence type="ECO:0000256" key="1">
    <source>
        <dbReference type="ARBA" id="ARBA00022475"/>
    </source>
</evidence>
<feature type="domain" description="Glycosyltransferase family 28 N-terminal" evidence="11">
    <location>
        <begin position="7"/>
        <end position="145"/>
    </location>
</feature>
<dbReference type="AlphaFoldDB" id="A0A518ATC8"/>
<gene>
    <name evidence="10 13" type="primary">murG</name>
    <name evidence="13" type="ORF">Pan181_41710</name>
</gene>
<dbReference type="GO" id="GO:0051991">
    <property type="term" value="F:UDP-N-acetyl-D-glucosamine:N-acetylmuramoyl-L-alanyl-D-glutamyl-meso-2,6-diaminopimelyl-D-alanyl-D-alanine-diphosphoundecaprenol 4-beta-N-acetylglucosaminlytransferase activity"/>
    <property type="evidence" value="ECO:0007669"/>
    <property type="project" value="RHEA"/>
</dbReference>
<evidence type="ECO:0000256" key="6">
    <source>
        <dbReference type="ARBA" id="ARBA00022984"/>
    </source>
</evidence>
<feature type="binding site" evidence="10">
    <location>
        <position position="127"/>
    </location>
    <ligand>
        <name>UDP-N-acetyl-alpha-D-glucosamine</name>
        <dbReference type="ChEBI" id="CHEBI:57705"/>
    </ligand>
</feature>
<dbReference type="GO" id="GO:0051301">
    <property type="term" value="P:cell division"/>
    <property type="evidence" value="ECO:0007669"/>
    <property type="project" value="UniProtKB-KW"/>
</dbReference>
<dbReference type="GO" id="GO:0009252">
    <property type="term" value="P:peptidoglycan biosynthetic process"/>
    <property type="evidence" value="ECO:0007669"/>
    <property type="project" value="UniProtKB-UniRule"/>
</dbReference>
<dbReference type="EMBL" id="CP036278">
    <property type="protein sequence ID" value="QDU57947.1"/>
    <property type="molecule type" value="Genomic_DNA"/>
</dbReference>
<comment type="subcellular location">
    <subcellularLocation>
        <location evidence="10">Cell membrane</location>
        <topology evidence="10">Peripheral membrane protein</topology>
        <orientation evidence="10">Cytoplasmic side</orientation>
    </subcellularLocation>
</comment>
<keyword evidence="1 10" id="KW-1003">Cell membrane</keyword>
<keyword evidence="3 10" id="KW-0328">Glycosyltransferase</keyword>
<dbReference type="GO" id="GO:0008360">
    <property type="term" value="P:regulation of cell shape"/>
    <property type="evidence" value="ECO:0007669"/>
    <property type="project" value="UniProtKB-KW"/>
</dbReference>
<keyword evidence="4 10" id="KW-0808">Transferase</keyword>
<dbReference type="RefSeq" id="WP_145249412.1">
    <property type="nucleotide sequence ID" value="NZ_CP036278.1"/>
</dbReference>
<comment type="similarity">
    <text evidence="10">Belongs to the glycosyltransferase 28 family. MurG subfamily.</text>
</comment>
<evidence type="ECO:0000259" key="12">
    <source>
        <dbReference type="Pfam" id="PF04101"/>
    </source>
</evidence>
<feature type="binding site" evidence="10">
    <location>
        <position position="299"/>
    </location>
    <ligand>
        <name>UDP-N-acetyl-alpha-D-glucosamine</name>
        <dbReference type="ChEBI" id="CHEBI:57705"/>
    </ligand>
</feature>
<dbReference type="InterPro" id="IPR006009">
    <property type="entry name" value="GlcNAc_MurG"/>
</dbReference>
<sequence length="378" mass="40564">MSSSLEIVIAGGGSPSHVHPGLALAEALESHLPGVSLLFAGTGRPFERHLVRSAGYNYVALPARPAPHNPIEAVRFVTDNAMGFMAAAWMLREQQSSLVIGLGGFASAATVRAAVGRGIPTVLMEQNAVTGRTTRWLSGMVESVCTGFSEVNAYLSPLAEVVHTGTPSRPQFLKQYRQRQQKPVLPASREPRLVILGGASGAQTLNQHMPQVVAMLGDELKDWRIVHQTGEGQLQATEARYPADQSRVLTVSYIDELASLLFETDIVVCRAGGNTLAELALAGVPAVVVPYPDAAENHQMANARVYAEAGACVVVDEWQAGARLTECLATEIRQLVASQERRNQMREAMETLARPNAADDIARRCCEILDVGFLHAAA</sequence>
<accession>A0A518ATC8</accession>
<keyword evidence="9 10" id="KW-0961">Cell wall biogenesis/degradation</keyword>
<keyword evidence="2 10" id="KW-0132">Cell division</keyword>
<dbReference type="GO" id="GO:0050511">
    <property type="term" value="F:undecaprenyldiphospho-muramoylpentapeptide beta-N-acetylglucosaminyltransferase activity"/>
    <property type="evidence" value="ECO:0007669"/>
    <property type="project" value="UniProtKB-UniRule"/>
</dbReference>
<dbReference type="GO" id="GO:0005975">
    <property type="term" value="P:carbohydrate metabolic process"/>
    <property type="evidence" value="ECO:0007669"/>
    <property type="project" value="InterPro"/>
</dbReference>
<dbReference type="InterPro" id="IPR007235">
    <property type="entry name" value="Glyco_trans_28_C"/>
</dbReference>
<dbReference type="Proteomes" id="UP000315750">
    <property type="component" value="Chromosome"/>
</dbReference>
<evidence type="ECO:0000256" key="2">
    <source>
        <dbReference type="ARBA" id="ARBA00022618"/>
    </source>
</evidence>
<dbReference type="PANTHER" id="PTHR21015:SF22">
    <property type="entry name" value="GLYCOSYLTRANSFERASE"/>
    <property type="match status" value="1"/>
</dbReference>
<keyword evidence="5 10" id="KW-0133">Cell shape</keyword>
<dbReference type="Gene3D" id="3.40.50.2000">
    <property type="entry name" value="Glycogen Phosphorylase B"/>
    <property type="match status" value="2"/>
</dbReference>
<keyword evidence="7 10" id="KW-0472">Membrane</keyword>
<evidence type="ECO:0000313" key="13">
    <source>
        <dbReference type="EMBL" id="QDU57947.1"/>
    </source>
</evidence>
<evidence type="ECO:0000313" key="14">
    <source>
        <dbReference type="Proteomes" id="UP000315750"/>
    </source>
</evidence>
<evidence type="ECO:0000256" key="4">
    <source>
        <dbReference type="ARBA" id="ARBA00022679"/>
    </source>
</evidence>
<evidence type="ECO:0000256" key="9">
    <source>
        <dbReference type="ARBA" id="ARBA00023316"/>
    </source>
</evidence>
<evidence type="ECO:0000259" key="11">
    <source>
        <dbReference type="Pfam" id="PF03033"/>
    </source>
</evidence>
<evidence type="ECO:0000256" key="5">
    <source>
        <dbReference type="ARBA" id="ARBA00022960"/>
    </source>
</evidence>
<dbReference type="UniPathway" id="UPA00219"/>
<comment type="function">
    <text evidence="10">Cell wall formation. Catalyzes the transfer of a GlcNAc subunit on undecaprenyl-pyrophosphoryl-MurNAc-pentapeptide (lipid intermediate I) to form undecaprenyl-pyrophosphoryl-MurNAc-(pentapeptide)GlcNAc (lipid intermediate II).</text>
</comment>
<proteinExistence type="inferred from homology"/>
<dbReference type="GO" id="GO:0005886">
    <property type="term" value="C:plasma membrane"/>
    <property type="evidence" value="ECO:0007669"/>
    <property type="project" value="UniProtKB-SubCell"/>
</dbReference>
<evidence type="ECO:0000256" key="8">
    <source>
        <dbReference type="ARBA" id="ARBA00023306"/>
    </source>
</evidence>
<keyword evidence="14" id="KW-1185">Reference proteome</keyword>
<dbReference type="KEGG" id="amuc:Pan181_41710"/>
<name>A0A518ATC8_9BACT</name>
<dbReference type="InterPro" id="IPR004276">
    <property type="entry name" value="GlycoTrans_28_N"/>
</dbReference>
<dbReference type="HAMAP" id="MF_00033">
    <property type="entry name" value="MurG"/>
    <property type="match status" value="1"/>
</dbReference>
<dbReference type="Pfam" id="PF03033">
    <property type="entry name" value="Glyco_transf_28"/>
    <property type="match status" value="1"/>
</dbReference>
<dbReference type="CDD" id="cd03785">
    <property type="entry name" value="GT28_MurG"/>
    <property type="match status" value="1"/>
</dbReference>
<organism evidence="13 14">
    <name type="scientific">Aeoliella mucimassa</name>
    <dbReference type="NCBI Taxonomy" id="2527972"/>
    <lineage>
        <taxon>Bacteria</taxon>
        <taxon>Pseudomonadati</taxon>
        <taxon>Planctomycetota</taxon>
        <taxon>Planctomycetia</taxon>
        <taxon>Pirellulales</taxon>
        <taxon>Lacipirellulaceae</taxon>
        <taxon>Aeoliella</taxon>
    </lineage>
</organism>
<comment type="pathway">
    <text evidence="10">Cell wall biogenesis; peptidoglycan biosynthesis.</text>
</comment>
<feature type="binding site" evidence="10">
    <location>
        <position position="254"/>
    </location>
    <ligand>
        <name>UDP-N-acetyl-alpha-D-glucosamine</name>
        <dbReference type="ChEBI" id="CHEBI:57705"/>
    </ligand>
</feature>
<keyword evidence="6 10" id="KW-0573">Peptidoglycan synthesis</keyword>
<feature type="domain" description="Glycosyl transferase family 28 C-terminal" evidence="12">
    <location>
        <begin position="193"/>
        <end position="359"/>
    </location>
</feature>
<evidence type="ECO:0000256" key="7">
    <source>
        <dbReference type="ARBA" id="ARBA00023136"/>
    </source>
</evidence>
<dbReference type="OrthoDB" id="9808936at2"/>
<protein>
    <recommendedName>
        <fullName evidence="10">UDP-N-acetylglucosamine--N-acetylmuramyl-(pentapeptide) pyrophosphoryl-undecaprenol N-acetylglucosamine transferase</fullName>
        <ecNumber evidence="10">2.4.1.227</ecNumber>
    </recommendedName>
    <alternativeName>
        <fullName evidence="10">Undecaprenyl-PP-MurNAc-pentapeptide-UDPGlcNAc GlcNAc transferase</fullName>
    </alternativeName>
</protein>